<evidence type="ECO:0000313" key="4">
    <source>
        <dbReference type="Proteomes" id="UP000612746"/>
    </source>
</evidence>
<protein>
    <recommendedName>
        <fullName evidence="2">WIBG Mago-binding domain-containing protein</fullName>
    </recommendedName>
</protein>
<accession>A0A8H7Q1J8</accession>
<evidence type="ECO:0000313" key="3">
    <source>
        <dbReference type="EMBL" id="KAG2183001.1"/>
    </source>
</evidence>
<proteinExistence type="predicted"/>
<gene>
    <name evidence="3" type="ORF">INT44_005982</name>
</gene>
<dbReference type="EMBL" id="JAEPRA010000007">
    <property type="protein sequence ID" value="KAG2183001.1"/>
    <property type="molecule type" value="Genomic_DNA"/>
</dbReference>
<organism evidence="3 4">
    <name type="scientific">Umbelopsis vinacea</name>
    <dbReference type="NCBI Taxonomy" id="44442"/>
    <lineage>
        <taxon>Eukaryota</taxon>
        <taxon>Fungi</taxon>
        <taxon>Fungi incertae sedis</taxon>
        <taxon>Mucoromycota</taxon>
        <taxon>Mucoromycotina</taxon>
        <taxon>Umbelopsidomycetes</taxon>
        <taxon>Umbelopsidales</taxon>
        <taxon>Umbelopsidaceae</taxon>
        <taxon>Umbelopsis</taxon>
    </lineage>
</organism>
<dbReference type="GO" id="GO:1903259">
    <property type="term" value="P:exon-exon junction complex disassembly"/>
    <property type="evidence" value="ECO:0007669"/>
    <property type="project" value="InterPro"/>
</dbReference>
<keyword evidence="4" id="KW-1185">Reference proteome</keyword>
<dbReference type="GO" id="GO:0003723">
    <property type="term" value="F:RNA binding"/>
    <property type="evidence" value="ECO:0007669"/>
    <property type="project" value="TreeGrafter"/>
</dbReference>
<dbReference type="SUPFAM" id="SSF101931">
    <property type="entry name" value="Pym (Within the bgcn gene intron protein, WIBG), N-terminal domain"/>
    <property type="match status" value="1"/>
</dbReference>
<sequence length="165" mass="18029">MASNVSGIVGDGDERYIPGSRRPDGTLRKERKVRPGFTPAEDVVRYSNSRIEASKPSQYPPGYTPKAATALVAKKKVNKVEKVDSTQPRLQEPKSKDAPVSTSSASPAPSATTEKEKKIKALQKKLRQIEELKAKKISGASLNAEQLDKITKAKSLEEELSKLKI</sequence>
<feature type="region of interest" description="Disordered" evidence="1">
    <location>
        <begin position="1"/>
        <end position="41"/>
    </location>
</feature>
<dbReference type="InterPro" id="IPR015362">
    <property type="entry name" value="WIBG_mago-bd"/>
</dbReference>
<dbReference type="Pfam" id="PF09282">
    <property type="entry name" value="Mago-bind"/>
    <property type="match status" value="1"/>
</dbReference>
<dbReference type="Proteomes" id="UP000612746">
    <property type="component" value="Unassembled WGS sequence"/>
</dbReference>
<feature type="compositionally biased region" description="Low complexity" evidence="1">
    <location>
        <begin position="98"/>
        <end position="112"/>
    </location>
</feature>
<dbReference type="PANTHER" id="PTHR22959:SF0">
    <property type="entry name" value="PARTNER OF Y14 AND MAGO"/>
    <property type="match status" value="1"/>
</dbReference>
<feature type="compositionally biased region" description="Basic and acidic residues" evidence="1">
    <location>
        <begin position="12"/>
        <end position="28"/>
    </location>
</feature>
<feature type="region of interest" description="Disordered" evidence="1">
    <location>
        <begin position="79"/>
        <end position="119"/>
    </location>
</feature>
<comment type="caution">
    <text evidence="3">The sequence shown here is derived from an EMBL/GenBank/DDBJ whole genome shotgun (WGS) entry which is preliminary data.</text>
</comment>
<dbReference type="AlphaFoldDB" id="A0A8H7Q1J8"/>
<dbReference type="InterPro" id="IPR039333">
    <property type="entry name" value="PYM1"/>
</dbReference>
<dbReference type="GO" id="GO:0005737">
    <property type="term" value="C:cytoplasm"/>
    <property type="evidence" value="ECO:0007669"/>
    <property type="project" value="TreeGrafter"/>
</dbReference>
<dbReference type="PANTHER" id="PTHR22959">
    <property type="entry name" value="PYM PROTEIN"/>
    <property type="match status" value="1"/>
</dbReference>
<dbReference type="GO" id="GO:0035145">
    <property type="term" value="C:exon-exon junction complex"/>
    <property type="evidence" value="ECO:0007669"/>
    <property type="project" value="TreeGrafter"/>
</dbReference>
<reference evidence="3" key="1">
    <citation type="submission" date="2020-12" db="EMBL/GenBank/DDBJ databases">
        <title>Metabolic potential, ecology and presence of endohyphal bacteria is reflected in genomic diversity of Mucoromycotina.</title>
        <authorList>
            <person name="Muszewska A."/>
            <person name="Okrasinska A."/>
            <person name="Steczkiewicz K."/>
            <person name="Drgas O."/>
            <person name="Orlowska M."/>
            <person name="Perlinska-Lenart U."/>
            <person name="Aleksandrzak-Piekarczyk T."/>
            <person name="Szatraj K."/>
            <person name="Zielenkiewicz U."/>
            <person name="Pilsyk S."/>
            <person name="Malc E."/>
            <person name="Mieczkowski P."/>
            <person name="Kruszewska J.S."/>
            <person name="Biernat P."/>
            <person name="Pawlowska J."/>
        </authorList>
    </citation>
    <scope>NUCLEOTIDE SEQUENCE</scope>
    <source>
        <strain evidence="3">WA0000051536</strain>
    </source>
</reference>
<dbReference type="SMART" id="SM01273">
    <property type="entry name" value="Mago-bind"/>
    <property type="match status" value="1"/>
</dbReference>
<dbReference type="OrthoDB" id="21625at2759"/>
<dbReference type="InterPro" id="IPR036348">
    <property type="entry name" value="WIBG_N_sf"/>
</dbReference>
<evidence type="ECO:0000256" key="1">
    <source>
        <dbReference type="SAM" id="MobiDB-lite"/>
    </source>
</evidence>
<feature type="domain" description="WIBG Mago-binding" evidence="2">
    <location>
        <begin position="13"/>
        <end position="39"/>
    </location>
</feature>
<name>A0A8H7Q1J8_9FUNG</name>
<evidence type="ECO:0000259" key="2">
    <source>
        <dbReference type="SMART" id="SM01273"/>
    </source>
</evidence>